<gene>
    <name evidence="1" type="primary">AL</name>
</gene>
<organism evidence="1">
    <name type="scientific">Drosophila parabipectinata</name>
    <dbReference type="NCBI Taxonomy" id="186283"/>
    <lineage>
        <taxon>Eukaryota</taxon>
        <taxon>Metazoa</taxon>
        <taxon>Ecdysozoa</taxon>
        <taxon>Arthropoda</taxon>
        <taxon>Hexapoda</taxon>
        <taxon>Insecta</taxon>
        <taxon>Pterygota</taxon>
        <taxon>Neoptera</taxon>
        <taxon>Endopterygota</taxon>
        <taxon>Diptera</taxon>
        <taxon>Brachycera</taxon>
        <taxon>Muscomorpha</taxon>
        <taxon>Ephydroidea</taxon>
        <taxon>Drosophilidae</taxon>
        <taxon>Drosophila</taxon>
        <taxon>Sophophora</taxon>
    </lineage>
</organism>
<feature type="non-terminal residue" evidence="1">
    <location>
        <position position="1"/>
    </location>
</feature>
<evidence type="ECO:0000313" key="3">
    <source>
        <dbReference type="EMBL" id="CAH59945.1"/>
    </source>
</evidence>
<evidence type="ECO:0000313" key="1">
    <source>
        <dbReference type="EMBL" id="CAH59943.1"/>
    </source>
</evidence>
<dbReference type="EMBL" id="AJ844695">
    <property type="protein sequence ID" value="CAH59944.1"/>
    <property type="molecule type" value="Genomic_DNA"/>
</dbReference>
<accession>Q5K1J1</accession>
<dbReference type="EMBL" id="AJ844694">
    <property type="protein sequence ID" value="CAH59943.1"/>
    <property type="molecule type" value="Genomic_DNA"/>
</dbReference>
<feature type="non-terminal residue" evidence="1">
    <location>
        <position position="33"/>
    </location>
</feature>
<protein>
    <submittedName>
        <fullName evidence="1">Aristaless protein</fullName>
    </submittedName>
</protein>
<dbReference type="EMBL" id="AJ844697">
    <property type="protein sequence ID" value="CAH59946.1"/>
    <property type="molecule type" value="Genomic_DNA"/>
</dbReference>
<dbReference type="AlphaFoldDB" id="Q5K1J1"/>
<proteinExistence type="predicted"/>
<evidence type="ECO:0000313" key="2">
    <source>
        <dbReference type="EMBL" id="CAH59944.1"/>
    </source>
</evidence>
<evidence type="ECO:0000313" key="4">
    <source>
        <dbReference type="EMBL" id="CAH59946.1"/>
    </source>
</evidence>
<sequence length="33" mass="3521">DWVLPSPACATWHADSETRPGFSISLVATCSKS</sequence>
<name>Q5K1J1_9MUSC</name>
<reference evidence="1" key="1">
    <citation type="submission" date="2004-10" db="EMBL/GenBank/DDBJ databases">
        <title>Evolutionary history of the Drosophila bipectinata species complex.</title>
        <authorList>
            <person name="Kopp A."/>
            <person name="Barmina O."/>
        </authorList>
    </citation>
    <scope>NUCLEOTIDE SEQUENCE</scope>
    <source>
        <strain evidence="1">401.0</strain>
        <strain evidence="2">401.2</strain>
        <strain evidence="4">Yunnan 20</strain>
        <strain evidence="3">Yunnan 7</strain>
    </source>
</reference>
<dbReference type="EMBL" id="AJ844696">
    <property type="protein sequence ID" value="CAH59945.1"/>
    <property type="molecule type" value="Genomic_DNA"/>
</dbReference>